<proteinExistence type="predicted"/>
<evidence type="ECO:0000313" key="1">
    <source>
        <dbReference type="EMBL" id="KEO84773.1"/>
    </source>
</evidence>
<organism evidence="1 2">
    <name type="scientific">Tumebacillus flagellatus</name>
    <dbReference type="NCBI Taxonomy" id="1157490"/>
    <lineage>
        <taxon>Bacteria</taxon>
        <taxon>Bacillati</taxon>
        <taxon>Bacillota</taxon>
        <taxon>Bacilli</taxon>
        <taxon>Bacillales</taxon>
        <taxon>Alicyclobacillaceae</taxon>
        <taxon>Tumebacillus</taxon>
    </lineage>
</organism>
<keyword evidence="2" id="KW-1185">Reference proteome</keyword>
<name>A0A074LXE4_9BACL</name>
<dbReference type="RefSeq" id="WP_038083850.1">
    <property type="nucleotide sequence ID" value="NZ_JMIR01000002.1"/>
</dbReference>
<protein>
    <submittedName>
        <fullName evidence="1">Uncharacterized protein</fullName>
    </submittedName>
</protein>
<comment type="caution">
    <text evidence="1">The sequence shown here is derived from an EMBL/GenBank/DDBJ whole genome shotgun (WGS) entry which is preliminary data.</text>
</comment>
<reference evidence="1 2" key="1">
    <citation type="journal article" date="2013" name="Int. J. Syst. Evol. Microbiol.">
        <title>Tumebacillus flagellatus sp. nov., an alpha-amylase/pullulanase-producing bacterium isolated from cassava wastewater.</title>
        <authorList>
            <person name="Wang Q."/>
            <person name="Xie N."/>
            <person name="Qin Y."/>
            <person name="Shen N."/>
            <person name="Zhu J."/>
            <person name="Mi H."/>
            <person name="Huang R."/>
        </authorList>
    </citation>
    <scope>NUCLEOTIDE SEQUENCE [LARGE SCALE GENOMIC DNA]</scope>
    <source>
        <strain evidence="1 2">GST4</strain>
    </source>
</reference>
<dbReference type="EMBL" id="JMIR01000002">
    <property type="protein sequence ID" value="KEO84773.1"/>
    <property type="molecule type" value="Genomic_DNA"/>
</dbReference>
<sequence>MKIVELDWAVENIEKLTPEERQLLDELDVVSQKKSGELKLSANNMLKLLAHCGSLYEKYR</sequence>
<evidence type="ECO:0000313" key="2">
    <source>
        <dbReference type="Proteomes" id="UP000027931"/>
    </source>
</evidence>
<accession>A0A074LXE4</accession>
<gene>
    <name evidence="1" type="ORF">EL26_01820</name>
</gene>
<dbReference type="AlphaFoldDB" id="A0A074LXE4"/>
<dbReference type="STRING" id="1157490.EL26_01820"/>
<dbReference type="Proteomes" id="UP000027931">
    <property type="component" value="Unassembled WGS sequence"/>
</dbReference>